<comment type="subunit">
    <text evidence="5">Part of an enzyme complex containing four subunits: a flavoprotein (FrdA), an iron-sulfur protein (FrdB), and two hydrophobic anchor proteins (FrdC and FrdD).</text>
</comment>
<keyword evidence="1 5" id="KW-1003">Cell membrane</keyword>
<dbReference type="RefSeq" id="WP_077314159.1">
    <property type="nucleotide sequence ID" value="NZ_AP024887.1"/>
</dbReference>
<feature type="transmembrane region" description="Helical" evidence="5">
    <location>
        <begin position="67"/>
        <end position="87"/>
    </location>
</feature>
<dbReference type="SUPFAM" id="SSF81343">
    <property type="entry name" value="Fumarate reductase respiratory complex transmembrane subunits"/>
    <property type="match status" value="1"/>
</dbReference>
<organism evidence="6 7">
    <name type="scientific">Vibrio palustris</name>
    <dbReference type="NCBI Taxonomy" id="1918946"/>
    <lineage>
        <taxon>Bacteria</taxon>
        <taxon>Pseudomonadati</taxon>
        <taxon>Pseudomonadota</taxon>
        <taxon>Gammaproteobacteria</taxon>
        <taxon>Vibrionales</taxon>
        <taxon>Vibrionaceae</taxon>
        <taxon>Vibrio</taxon>
    </lineage>
</organism>
<dbReference type="GO" id="GO:0000104">
    <property type="term" value="F:succinate dehydrogenase activity"/>
    <property type="evidence" value="ECO:0007669"/>
    <property type="project" value="UniProtKB-UniRule"/>
</dbReference>
<dbReference type="Gene3D" id="1.20.1300.10">
    <property type="entry name" value="Fumarate reductase/succinate dehydrogenase, transmembrane subunit"/>
    <property type="match status" value="1"/>
</dbReference>
<evidence type="ECO:0000256" key="4">
    <source>
        <dbReference type="ARBA" id="ARBA00023136"/>
    </source>
</evidence>
<evidence type="ECO:0000256" key="3">
    <source>
        <dbReference type="ARBA" id="ARBA00022989"/>
    </source>
</evidence>
<dbReference type="EMBL" id="FUFT01000004">
    <property type="protein sequence ID" value="SJL83744.1"/>
    <property type="molecule type" value="Genomic_DNA"/>
</dbReference>
<keyword evidence="4 5" id="KW-0472">Membrane</keyword>
<comment type="similarity">
    <text evidence="5">Belongs to the FrdC family.</text>
</comment>
<evidence type="ECO:0000256" key="5">
    <source>
        <dbReference type="HAMAP-Rule" id="MF_00708"/>
    </source>
</evidence>
<proteinExistence type="inferred from homology"/>
<dbReference type="AlphaFoldDB" id="A0A1R4B492"/>
<evidence type="ECO:0000313" key="6">
    <source>
        <dbReference type="EMBL" id="SJL83744.1"/>
    </source>
</evidence>
<dbReference type="InterPro" id="IPR034804">
    <property type="entry name" value="SQR/QFR_C/D"/>
</dbReference>
<comment type="function">
    <text evidence="5">Anchors the catalytic components of the fumarate reductase complex to the cell membrane, binds quinones.</text>
</comment>
<dbReference type="Pfam" id="PF02300">
    <property type="entry name" value="Fumarate_red_C"/>
    <property type="match status" value="1"/>
</dbReference>
<protein>
    <recommendedName>
        <fullName evidence="5">Fumarate reductase subunit C</fullName>
    </recommendedName>
    <alternativeName>
        <fullName evidence="5">Quinol-fumarate reductase subunit C</fullName>
        <shortName evidence="5">QFR subunit C</shortName>
    </alternativeName>
</protein>
<dbReference type="InterPro" id="IPR003510">
    <property type="entry name" value="Fumarate_red_C"/>
</dbReference>
<reference evidence="6 7" key="1">
    <citation type="submission" date="2017-02" db="EMBL/GenBank/DDBJ databases">
        <authorList>
            <person name="Peterson S.W."/>
        </authorList>
    </citation>
    <scope>NUCLEOTIDE SEQUENCE [LARGE SCALE GENOMIC DNA]</scope>
    <source>
        <strain evidence="6 7">CECT 9027</strain>
    </source>
</reference>
<gene>
    <name evidence="5 6" type="primary">frdC</name>
    <name evidence="6" type="ORF">VPAL9027_01722</name>
</gene>
<feature type="transmembrane region" description="Helical" evidence="5">
    <location>
        <begin position="107"/>
        <end position="126"/>
    </location>
</feature>
<dbReference type="PIRSF" id="PIRSF000180">
    <property type="entry name" value="FrdC"/>
    <property type="match status" value="1"/>
</dbReference>
<feature type="transmembrane region" description="Helical" evidence="5">
    <location>
        <begin position="21"/>
        <end position="47"/>
    </location>
</feature>
<dbReference type="GO" id="GO:0045283">
    <property type="term" value="C:fumarate reductase complex"/>
    <property type="evidence" value="ECO:0007669"/>
    <property type="project" value="UniProtKB-UniRule"/>
</dbReference>
<name>A0A1R4B492_9VIBR</name>
<dbReference type="NCBIfam" id="NF003445">
    <property type="entry name" value="PRK04987.1"/>
    <property type="match status" value="1"/>
</dbReference>
<evidence type="ECO:0000256" key="1">
    <source>
        <dbReference type="ARBA" id="ARBA00022475"/>
    </source>
</evidence>
<comment type="subcellular location">
    <subcellularLocation>
        <location evidence="5">Cell membrane</location>
        <topology evidence="5">Multi-pass membrane protein</topology>
    </subcellularLocation>
</comment>
<dbReference type="Proteomes" id="UP000189475">
    <property type="component" value="Unassembled WGS sequence"/>
</dbReference>
<dbReference type="CDD" id="cd00546">
    <property type="entry name" value="QFR_TypeD_subunitC"/>
    <property type="match status" value="1"/>
</dbReference>
<dbReference type="HAMAP" id="MF_00708">
    <property type="entry name" value="Fumarate_red_C"/>
    <property type="match status" value="1"/>
</dbReference>
<evidence type="ECO:0000313" key="7">
    <source>
        <dbReference type="Proteomes" id="UP000189475"/>
    </source>
</evidence>
<accession>A0A1R4B492</accession>
<dbReference type="STRING" id="1918946.VPAL9027_01722"/>
<keyword evidence="2 5" id="KW-0812">Transmembrane</keyword>
<evidence type="ECO:0000256" key="2">
    <source>
        <dbReference type="ARBA" id="ARBA00022692"/>
    </source>
</evidence>
<sequence>MSNRKPYIRETKRTWWQGHPFYQYYMVREATVLPLILFTLFLTIGLGSLVKGPESWQHWLQFMQNPVVIIINCIALAGSLFHAFTYFKMMPQVVPIRIKGQLVSNKLIIATQWGIVAVISLIVLYVV</sequence>
<dbReference type="OrthoDB" id="8909678at2"/>
<keyword evidence="3 5" id="KW-1133">Transmembrane helix</keyword>
<keyword evidence="7" id="KW-1185">Reference proteome</keyword>
<dbReference type="GO" id="GO:0005886">
    <property type="term" value="C:plasma membrane"/>
    <property type="evidence" value="ECO:0007669"/>
    <property type="project" value="UniProtKB-SubCell"/>
</dbReference>